<keyword evidence="3" id="KW-1185">Reference proteome</keyword>
<dbReference type="AlphaFoldDB" id="A0AAV2EQL3"/>
<evidence type="ECO:0000256" key="1">
    <source>
        <dbReference type="SAM" id="Coils"/>
    </source>
</evidence>
<sequence>MDPHGFSNYWGYPPPSEWYYPETPWINQGGEDYGFGFQCQPPYYVEQSDPWAYQEQPHYREEFLPQLEVPSELELPMAAFTGHSAEPCYTPQPDPNYHLRLLVEQIAQVPERSFPEMDPHIQAMAQTDFSFPRETEDTLRSIKKHIEVIEKACAQFSQDNLYAAIQVEEEEEEGNHEDVQEHAEVVTESSHDNHDQVYPLVVDHNCPHFRSDMLGPSEEMQDDLMKEIAWQLALQSELEEEEEEQERVQKEVVEDEEESKEEEFLDHFPGVIPHEEEREVEEAIGVQAKDGVKVEEACIGQELHEISPPNFEELLSKDPFAVSLCQTKATSTSVPLGGRDGGQSMLSYLVWGNETREEKKRSRGWICYLHQVHELPSPVIPHARELRLHLVDENLNFKEVLAWTEI</sequence>
<evidence type="ECO:0000313" key="2">
    <source>
        <dbReference type="EMBL" id="CAL1388017.1"/>
    </source>
</evidence>
<dbReference type="EMBL" id="OZ034818">
    <property type="protein sequence ID" value="CAL1388017.1"/>
    <property type="molecule type" value="Genomic_DNA"/>
</dbReference>
<evidence type="ECO:0000313" key="3">
    <source>
        <dbReference type="Proteomes" id="UP001497516"/>
    </source>
</evidence>
<gene>
    <name evidence="2" type="ORF">LTRI10_LOCUS28966</name>
</gene>
<dbReference type="Proteomes" id="UP001497516">
    <property type="component" value="Chromosome 5"/>
</dbReference>
<name>A0AAV2EQL3_9ROSI</name>
<keyword evidence="1" id="KW-0175">Coiled coil</keyword>
<accession>A0AAV2EQL3</accession>
<reference evidence="2 3" key="1">
    <citation type="submission" date="2024-04" db="EMBL/GenBank/DDBJ databases">
        <authorList>
            <person name="Fracassetti M."/>
        </authorList>
    </citation>
    <scope>NUCLEOTIDE SEQUENCE [LARGE SCALE GENOMIC DNA]</scope>
</reference>
<proteinExistence type="predicted"/>
<protein>
    <submittedName>
        <fullName evidence="2">Uncharacterized protein</fullName>
    </submittedName>
</protein>
<organism evidence="2 3">
    <name type="scientific">Linum trigynum</name>
    <dbReference type="NCBI Taxonomy" id="586398"/>
    <lineage>
        <taxon>Eukaryota</taxon>
        <taxon>Viridiplantae</taxon>
        <taxon>Streptophyta</taxon>
        <taxon>Embryophyta</taxon>
        <taxon>Tracheophyta</taxon>
        <taxon>Spermatophyta</taxon>
        <taxon>Magnoliopsida</taxon>
        <taxon>eudicotyledons</taxon>
        <taxon>Gunneridae</taxon>
        <taxon>Pentapetalae</taxon>
        <taxon>rosids</taxon>
        <taxon>fabids</taxon>
        <taxon>Malpighiales</taxon>
        <taxon>Linaceae</taxon>
        <taxon>Linum</taxon>
    </lineage>
</organism>
<feature type="coiled-coil region" evidence="1">
    <location>
        <begin position="231"/>
        <end position="258"/>
    </location>
</feature>